<dbReference type="HOGENOM" id="CLU_041102_1_0_4"/>
<dbReference type="EMBL" id="AFAY01000027">
    <property type="protein sequence ID" value="EGF10986.1"/>
    <property type="molecule type" value="Genomic_DNA"/>
</dbReference>
<sequence>MRFNPTRRLDVFRTLSDGLQVAVGTLAQDKSGVYFAYEADYLAQFGNLSPFALKADTRLQAAPPQPHYGLHGVFADSLPDGWGLLLQDRYFRQLGWLPQQISAMDRLAFVGNRGIGALSYQPAFDEVSSGENISLHELGEQAQAVFDGQTEEVLQALLAAGSSGGARPKAQIFMSADRQTCRTTAQAGDEAWIVKFTSANLPLGLEESLCEAAYLTMAQRAGLQPVEWALFDAPQGRKWLGVKRFDWRSGTDGRQHVHSASGLLGADFRLPSLDYDDLIKAAKLLCRSAAAARLQFARAAFNLFALNQDDHAKNFAFIQADNGDWSPSPLYDITFNPSRFGEHTTAFGGHGKRPPKAAIEKLAKRAGFDNWAEVKTVLQQTADSLAGFAGIAKELGVKSSTITLIQSRLNQIWQENNGLLA</sequence>
<organism evidence="6 7">
    <name type="scientific">Neisseria bacilliformis ATCC BAA-1200</name>
    <dbReference type="NCBI Taxonomy" id="888742"/>
    <lineage>
        <taxon>Bacteria</taxon>
        <taxon>Pseudomonadati</taxon>
        <taxon>Pseudomonadota</taxon>
        <taxon>Betaproteobacteria</taxon>
        <taxon>Neisseriales</taxon>
        <taxon>Neisseriaceae</taxon>
        <taxon>Neisseria</taxon>
    </lineage>
</organism>
<dbReference type="PANTHER" id="PTHR37419">
    <property type="entry name" value="SERINE/THREONINE-PROTEIN KINASE TOXIN HIPA"/>
    <property type="match status" value="1"/>
</dbReference>
<evidence type="ECO:0000259" key="4">
    <source>
        <dbReference type="Pfam" id="PF07804"/>
    </source>
</evidence>
<comment type="caution">
    <text evidence="6">The sequence shown here is derived from an EMBL/GenBank/DDBJ whole genome shotgun (WGS) entry which is preliminary data.</text>
</comment>
<keyword evidence="2" id="KW-0808">Transferase</keyword>
<gene>
    <name evidence="6" type="ORF">HMPREF9123_1295</name>
</gene>
<evidence type="ECO:0000313" key="6">
    <source>
        <dbReference type="EMBL" id="EGF10986.1"/>
    </source>
</evidence>
<dbReference type="OrthoDB" id="9805913at2"/>
<name>F2BC40_9NEIS</name>
<comment type="similarity">
    <text evidence="1">Belongs to the HipA Ser/Thr kinase family.</text>
</comment>
<dbReference type="AlphaFoldDB" id="F2BC40"/>
<dbReference type="Pfam" id="PF07804">
    <property type="entry name" value="HipA_C"/>
    <property type="match status" value="1"/>
</dbReference>
<feature type="domain" description="HipA N-terminal subdomain 1" evidence="5">
    <location>
        <begin position="21"/>
        <end position="120"/>
    </location>
</feature>
<evidence type="ECO:0000259" key="5">
    <source>
        <dbReference type="Pfam" id="PF13657"/>
    </source>
</evidence>
<accession>F2BC40</accession>
<evidence type="ECO:0000256" key="3">
    <source>
        <dbReference type="ARBA" id="ARBA00022777"/>
    </source>
</evidence>
<dbReference type="PANTHER" id="PTHR37419:SF8">
    <property type="entry name" value="TOXIN YJJJ"/>
    <property type="match status" value="1"/>
</dbReference>
<dbReference type="InterPro" id="IPR052028">
    <property type="entry name" value="HipA_Ser/Thr_kinase"/>
</dbReference>
<reference evidence="6 7" key="1">
    <citation type="submission" date="2011-02" db="EMBL/GenBank/DDBJ databases">
        <authorList>
            <person name="Muzny D."/>
            <person name="Qin X."/>
            <person name="Deng J."/>
            <person name="Jiang H."/>
            <person name="Liu Y."/>
            <person name="Qu J."/>
            <person name="Song X.-Z."/>
            <person name="Zhang L."/>
            <person name="Thornton R."/>
            <person name="Coyle M."/>
            <person name="Francisco L."/>
            <person name="Jackson L."/>
            <person name="Javaid M."/>
            <person name="Korchina V."/>
            <person name="Kovar C."/>
            <person name="Mata R."/>
            <person name="Mathew T."/>
            <person name="Ngo R."/>
            <person name="Nguyen L."/>
            <person name="Nguyen N."/>
            <person name="Okwuonu G."/>
            <person name="Ongeri F."/>
            <person name="Pham C."/>
            <person name="Simmons D."/>
            <person name="Wilczek-Boney K."/>
            <person name="Hale W."/>
            <person name="Jakkamsetti A."/>
            <person name="Pham P."/>
            <person name="Ruth R."/>
            <person name="San Lucas F."/>
            <person name="Warren J."/>
            <person name="Zhang J."/>
            <person name="Zhao Z."/>
            <person name="Zhou C."/>
            <person name="Zhu D."/>
            <person name="Lee S."/>
            <person name="Bess C."/>
            <person name="Blankenburg K."/>
            <person name="Forbes L."/>
            <person name="Fu Q."/>
            <person name="Gubbala S."/>
            <person name="Hirani K."/>
            <person name="Jayaseelan J.C."/>
            <person name="Lara F."/>
            <person name="Munidasa M."/>
            <person name="Palculict T."/>
            <person name="Patil S."/>
            <person name="Pu L.-L."/>
            <person name="Saada N."/>
            <person name="Tang L."/>
            <person name="Weissenberger G."/>
            <person name="Zhu Y."/>
            <person name="Hemphill L."/>
            <person name="Shang Y."/>
            <person name="Youmans B."/>
            <person name="Ayvaz T."/>
            <person name="Ross M."/>
            <person name="Santibanez J."/>
            <person name="Aqrawi P."/>
            <person name="Gross S."/>
            <person name="Joshi V."/>
            <person name="Fowler G."/>
            <person name="Nazareth L."/>
            <person name="Reid J."/>
            <person name="Worley K."/>
            <person name="Petrosino J."/>
            <person name="Highlander S."/>
            <person name="Gibbs R."/>
        </authorList>
    </citation>
    <scope>NUCLEOTIDE SEQUENCE [LARGE SCALE GENOMIC DNA]</scope>
    <source>
        <strain evidence="6 7">ATCC BAA-1200</strain>
    </source>
</reference>
<evidence type="ECO:0000256" key="1">
    <source>
        <dbReference type="ARBA" id="ARBA00010164"/>
    </source>
</evidence>
<dbReference type="Proteomes" id="UP000004105">
    <property type="component" value="Unassembled WGS sequence"/>
</dbReference>
<dbReference type="Pfam" id="PF13657">
    <property type="entry name" value="Couple_hipA"/>
    <property type="match status" value="1"/>
</dbReference>
<protein>
    <submittedName>
        <fullName evidence="6">HipA family C-terminal domain family protein</fullName>
    </submittedName>
</protein>
<dbReference type="InterPro" id="IPR017508">
    <property type="entry name" value="HipA_N1"/>
</dbReference>
<dbReference type="RefSeq" id="WP_007342304.1">
    <property type="nucleotide sequence ID" value="NZ_GL878494.1"/>
</dbReference>
<dbReference type="InterPro" id="IPR012893">
    <property type="entry name" value="HipA-like_C"/>
</dbReference>
<keyword evidence="3" id="KW-0418">Kinase</keyword>
<keyword evidence="7" id="KW-1185">Reference proteome</keyword>
<dbReference type="GO" id="GO:0004674">
    <property type="term" value="F:protein serine/threonine kinase activity"/>
    <property type="evidence" value="ECO:0007669"/>
    <property type="project" value="TreeGrafter"/>
</dbReference>
<proteinExistence type="inferred from homology"/>
<evidence type="ECO:0000256" key="2">
    <source>
        <dbReference type="ARBA" id="ARBA00022679"/>
    </source>
</evidence>
<feature type="domain" description="HipA-like C-terminal" evidence="4">
    <location>
        <begin position="162"/>
        <end position="384"/>
    </location>
</feature>
<dbReference type="GO" id="GO:0005829">
    <property type="term" value="C:cytosol"/>
    <property type="evidence" value="ECO:0007669"/>
    <property type="project" value="TreeGrafter"/>
</dbReference>
<evidence type="ECO:0000313" key="7">
    <source>
        <dbReference type="Proteomes" id="UP000004105"/>
    </source>
</evidence>